<evidence type="ECO:0000259" key="2">
    <source>
        <dbReference type="PROSITE" id="PS51781"/>
    </source>
</evidence>
<gene>
    <name evidence="3" type="ORF">VW23_021795</name>
</gene>
<comment type="caution">
    <text evidence="3">The sequence shown here is derived from an EMBL/GenBank/DDBJ whole genome shotgun (WGS) entry which is preliminary data.</text>
</comment>
<evidence type="ECO:0000313" key="3">
    <source>
        <dbReference type="EMBL" id="OEO30333.1"/>
    </source>
</evidence>
<dbReference type="EMBL" id="LAJE02000216">
    <property type="protein sequence ID" value="OEO30333.1"/>
    <property type="molecule type" value="Genomic_DNA"/>
</dbReference>
<dbReference type="RefSeq" id="WP_069910438.1">
    <property type="nucleotide sequence ID" value="NZ_LAJE02000216.1"/>
</dbReference>
<feature type="region of interest" description="Disordered" evidence="1">
    <location>
        <begin position="173"/>
        <end position="250"/>
    </location>
</feature>
<accession>A0A1E5XP17</accession>
<keyword evidence="4" id="KW-1185">Reference proteome</keyword>
<dbReference type="Pfam" id="PF08239">
    <property type="entry name" value="SH3_3"/>
    <property type="match status" value="1"/>
</dbReference>
<proteinExistence type="predicted"/>
<organism evidence="3 4">
    <name type="scientific">Devosia insulae DS-56</name>
    <dbReference type="NCBI Taxonomy" id="1116389"/>
    <lineage>
        <taxon>Bacteria</taxon>
        <taxon>Pseudomonadati</taxon>
        <taxon>Pseudomonadota</taxon>
        <taxon>Alphaproteobacteria</taxon>
        <taxon>Hyphomicrobiales</taxon>
        <taxon>Devosiaceae</taxon>
        <taxon>Devosia</taxon>
    </lineage>
</organism>
<protein>
    <recommendedName>
        <fullName evidence="2">SH3b domain-containing protein</fullName>
    </recommendedName>
</protein>
<evidence type="ECO:0000256" key="1">
    <source>
        <dbReference type="SAM" id="MobiDB-lite"/>
    </source>
</evidence>
<dbReference type="PROSITE" id="PS51781">
    <property type="entry name" value="SH3B"/>
    <property type="match status" value="1"/>
</dbReference>
<sequence>MAVLGIGAIGAVLVGLQCGGLDKCFAGKAPVATAASVAPAAIPAAVEAAVIEEPAPATPIAPVTEVAMRTPEVPEGVKRAQRVDAMIGDTFVALASDDEGWLAGAVANAADDPETYAEGDGSGPPVPVDETAAEAVDAIASDTTQPLERPTPLDVAAFAEAPTETAANVRAEAERKLAEVAGSAPESTPEPIAKPEPEPAKDEPAPEPDPKPEPEPAKQQAATSGDTRTVAGSGVNVRSGPGKSNGRVFGLAGGEKVTVSQNQRGWLKITDDQGRTGWVYKDYLN</sequence>
<dbReference type="AlphaFoldDB" id="A0A1E5XP17"/>
<dbReference type="OrthoDB" id="9790951at2"/>
<dbReference type="SMART" id="SM00287">
    <property type="entry name" value="SH3b"/>
    <property type="match status" value="1"/>
</dbReference>
<dbReference type="Gene3D" id="2.30.30.40">
    <property type="entry name" value="SH3 Domains"/>
    <property type="match status" value="1"/>
</dbReference>
<name>A0A1E5XP17_9HYPH</name>
<dbReference type="InterPro" id="IPR003646">
    <property type="entry name" value="SH3-like_bac-type"/>
</dbReference>
<feature type="domain" description="SH3b" evidence="2">
    <location>
        <begin position="225"/>
        <end position="285"/>
    </location>
</feature>
<evidence type="ECO:0000313" key="4">
    <source>
        <dbReference type="Proteomes" id="UP000095463"/>
    </source>
</evidence>
<reference evidence="3 4" key="1">
    <citation type="journal article" date="2015" name="Genome Announc.">
        <title>Genome Assemblies of Three Soil-Associated Devosia species: D. insulae, D. limi, and D. soli.</title>
        <authorList>
            <person name="Hassan Y.I."/>
            <person name="Lepp D."/>
            <person name="Zhou T."/>
        </authorList>
    </citation>
    <scope>NUCLEOTIDE SEQUENCE [LARGE SCALE GENOMIC DNA]</scope>
    <source>
        <strain evidence="3 4">DS-56</strain>
    </source>
</reference>
<dbReference type="Proteomes" id="UP000095463">
    <property type="component" value="Unassembled WGS sequence"/>
</dbReference>
<feature type="compositionally biased region" description="Basic and acidic residues" evidence="1">
    <location>
        <begin position="193"/>
        <end position="216"/>
    </location>
</feature>